<dbReference type="FunFam" id="3.20.20.150:FF:000001">
    <property type="entry name" value="Probable endonuclease 4"/>
    <property type="match status" value="1"/>
</dbReference>
<dbReference type="RefSeq" id="WP_096862682.1">
    <property type="nucleotide sequence ID" value="NZ_CP023668.1"/>
</dbReference>
<organism evidence="8 9">
    <name type="scientific">Mesoplasma lactucae ATCC 49193</name>
    <dbReference type="NCBI Taxonomy" id="81460"/>
    <lineage>
        <taxon>Bacteria</taxon>
        <taxon>Bacillati</taxon>
        <taxon>Mycoplasmatota</taxon>
        <taxon>Mollicutes</taxon>
        <taxon>Entomoplasmatales</taxon>
        <taxon>Entomoplasmataceae</taxon>
        <taxon>Mesoplasma</taxon>
    </lineage>
</organism>
<reference evidence="8 9" key="1">
    <citation type="submission" date="2017-09" db="EMBL/GenBank/DDBJ databases">
        <title>SPAdes assembly of the Mesoplasma lactucae genome.</title>
        <authorList>
            <person name="Knight T.F."/>
            <person name="Rubinstein R."/>
            <person name="Citino T."/>
        </authorList>
    </citation>
    <scope>NUCLEOTIDE SEQUENCE [LARGE SCALE GENOMIC DNA]</scope>
    <source>
        <strain evidence="8 9">831-C4</strain>
    </source>
</reference>
<evidence type="ECO:0000256" key="2">
    <source>
        <dbReference type="ARBA" id="ARBA00022723"/>
    </source>
</evidence>
<dbReference type="GO" id="GO:0008270">
    <property type="term" value="F:zinc ion binding"/>
    <property type="evidence" value="ECO:0007669"/>
    <property type="project" value="UniProtKB-UniRule"/>
</dbReference>
<dbReference type="PROSITE" id="PS51432">
    <property type="entry name" value="AP_NUCLEASE_F2_4"/>
    <property type="match status" value="1"/>
</dbReference>
<evidence type="ECO:0000313" key="9">
    <source>
        <dbReference type="Proteomes" id="UP000232227"/>
    </source>
</evidence>
<feature type="binding site" evidence="7">
    <location>
        <position position="154"/>
    </location>
    <ligand>
        <name>Zn(2+)</name>
        <dbReference type="ChEBI" id="CHEBI:29105"/>
        <label>1</label>
    </ligand>
</feature>
<dbReference type="PROSITE" id="PS00730">
    <property type="entry name" value="AP_NUCLEASE_F2_2"/>
    <property type="match status" value="1"/>
</dbReference>
<dbReference type="GO" id="GO:0008833">
    <property type="term" value="F:deoxyribonuclease IV (phage-T4-induced) activity"/>
    <property type="evidence" value="ECO:0007669"/>
    <property type="project" value="UniProtKB-UniRule"/>
</dbReference>
<dbReference type="InterPro" id="IPR001719">
    <property type="entry name" value="AP_endonuc_2"/>
</dbReference>
<dbReference type="Pfam" id="PF01261">
    <property type="entry name" value="AP_endonuc_2"/>
    <property type="match status" value="1"/>
</dbReference>
<sequence length="301" mass="33356">MSEINYPLLGSYVPMSKSTDYLVGAVKIAESEDANCFMFYTGAPQNTKRVPVSELEVPEFRTDIANSDINLNTVAIHAPYVVNLGNSLKAHTFDFGVQFLSQELQRASEIGVSLVVLHPGSAVGATVQQGLDQLVKGLDDIIATKPKGIKICLETMAGKGTELGVNFQELAYVIKNVKDSSDLGVCMDTCHVFDSGYDIKNNWDGVKEEFNKEIGFDKLWCMHINDSKNGLDSGSDRHANIGYGQIGFDALCKIVWDEQFKNVPKYLETPLVEGVAPYKYEIKMLRDKKFTDFVKTIEESL</sequence>
<comment type="cofactor">
    <cofactor evidence="7">
        <name>Zn(2+)</name>
        <dbReference type="ChEBI" id="CHEBI:29105"/>
    </cofactor>
    <text evidence="7">Binds 3 Zn(2+) ions.</text>
</comment>
<dbReference type="Proteomes" id="UP000232227">
    <property type="component" value="Chromosome"/>
</dbReference>
<dbReference type="GO" id="GO:0003906">
    <property type="term" value="F:DNA-(apurinic or apyrimidinic site) endonuclease activity"/>
    <property type="evidence" value="ECO:0007669"/>
    <property type="project" value="TreeGrafter"/>
</dbReference>
<dbReference type="KEGG" id="mlac:CP520_01300"/>
<dbReference type="CDD" id="cd00019">
    <property type="entry name" value="AP2Ec"/>
    <property type="match status" value="1"/>
</dbReference>
<dbReference type="SMART" id="SM00518">
    <property type="entry name" value="AP2Ec"/>
    <property type="match status" value="1"/>
</dbReference>
<feature type="binding site" evidence="7">
    <location>
        <position position="118"/>
    </location>
    <ligand>
        <name>Zn(2+)</name>
        <dbReference type="ChEBI" id="CHEBI:29105"/>
        <label>1</label>
    </ligand>
</feature>
<evidence type="ECO:0000256" key="1">
    <source>
        <dbReference type="ARBA" id="ARBA00005340"/>
    </source>
</evidence>
<evidence type="ECO:0000256" key="7">
    <source>
        <dbReference type="HAMAP-Rule" id="MF_00152"/>
    </source>
</evidence>
<feature type="binding site" evidence="7">
    <location>
        <position position="236"/>
    </location>
    <ligand>
        <name>Zn(2+)</name>
        <dbReference type="ChEBI" id="CHEBI:29105"/>
        <label>3</label>
    </ligand>
</feature>
<dbReference type="GO" id="GO:0006284">
    <property type="term" value="P:base-excision repair"/>
    <property type="evidence" value="ECO:0007669"/>
    <property type="project" value="TreeGrafter"/>
</dbReference>
<feature type="binding site" evidence="7">
    <location>
        <position position="238"/>
    </location>
    <ligand>
        <name>Zn(2+)</name>
        <dbReference type="ChEBI" id="CHEBI:29105"/>
        <label>3</label>
    </ligand>
</feature>
<feature type="binding site" evidence="7">
    <location>
        <position position="188"/>
    </location>
    <ligand>
        <name>Zn(2+)</name>
        <dbReference type="ChEBI" id="CHEBI:29105"/>
        <label>2</label>
    </ligand>
</feature>
<feature type="binding site" evidence="7">
    <location>
        <position position="191"/>
    </location>
    <ligand>
        <name>Zn(2+)</name>
        <dbReference type="ChEBI" id="CHEBI:29105"/>
        <label>3</label>
    </ligand>
</feature>
<comment type="catalytic activity">
    <reaction evidence="7">
        <text>Endonucleolytic cleavage to 5'-phosphooligonucleotide end-products.</text>
        <dbReference type="EC" id="3.1.21.2"/>
    </reaction>
</comment>
<feature type="binding site" evidence="7">
    <location>
        <position position="268"/>
    </location>
    <ligand>
        <name>Zn(2+)</name>
        <dbReference type="ChEBI" id="CHEBI:29105"/>
        <label>2</label>
    </ligand>
</feature>
<dbReference type="InterPro" id="IPR018246">
    <property type="entry name" value="AP_endonuc_F2_Zn_BS"/>
</dbReference>
<keyword evidence="5 7" id="KW-0862">Zinc</keyword>
<feature type="binding site" evidence="7">
    <location>
        <position position="77"/>
    </location>
    <ligand>
        <name>Zn(2+)</name>
        <dbReference type="ChEBI" id="CHEBI:29105"/>
        <label>1</label>
    </ligand>
</feature>
<dbReference type="GO" id="GO:0003677">
    <property type="term" value="F:DNA binding"/>
    <property type="evidence" value="ECO:0007669"/>
    <property type="project" value="InterPro"/>
</dbReference>
<keyword evidence="2 7" id="KW-0479">Metal-binding</keyword>
<dbReference type="Gene3D" id="3.20.20.150">
    <property type="entry name" value="Divalent-metal-dependent TIM barrel enzymes"/>
    <property type="match status" value="1"/>
</dbReference>
<dbReference type="OrthoDB" id="9805666at2"/>
<proteinExistence type="inferred from homology"/>
<dbReference type="InterPro" id="IPR013022">
    <property type="entry name" value="Xyl_isomerase-like_TIM-brl"/>
</dbReference>
<dbReference type="GO" id="GO:0008081">
    <property type="term" value="F:phosphoric diester hydrolase activity"/>
    <property type="evidence" value="ECO:0007669"/>
    <property type="project" value="TreeGrafter"/>
</dbReference>
<dbReference type="PANTHER" id="PTHR21445:SF0">
    <property type="entry name" value="APURINIC-APYRIMIDINIC ENDONUCLEASE"/>
    <property type="match status" value="1"/>
</dbReference>
<dbReference type="HAMAP" id="MF_00152">
    <property type="entry name" value="Nfo"/>
    <property type="match status" value="1"/>
</dbReference>
<dbReference type="EC" id="3.1.21.2" evidence="7"/>
<keyword evidence="9" id="KW-1185">Reference proteome</keyword>
<dbReference type="NCBIfam" id="NF002196">
    <property type="entry name" value="PRK01060.1-1"/>
    <property type="match status" value="1"/>
</dbReference>
<evidence type="ECO:0000256" key="3">
    <source>
        <dbReference type="ARBA" id="ARBA00022763"/>
    </source>
</evidence>
<dbReference type="PANTHER" id="PTHR21445">
    <property type="entry name" value="ENDONUCLEASE IV ENDODEOXYRIBONUCLEASE IV"/>
    <property type="match status" value="1"/>
</dbReference>
<name>A0A291IRM3_9MOLU</name>
<evidence type="ECO:0000256" key="5">
    <source>
        <dbReference type="ARBA" id="ARBA00022833"/>
    </source>
</evidence>
<dbReference type="AlphaFoldDB" id="A0A291IRM3"/>
<evidence type="ECO:0000313" key="8">
    <source>
        <dbReference type="EMBL" id="ATG97394.1"/>
    </source>
</evidence>
<dbReference type="SUPFAM" id="SSF51658">
    <property type="entry name" value="Xylose isomerase-like"/>
    <property type="match status" value="1"/>
</dbReference>
<comment type="function">
    <text evidence="7">Endonuclease IV plays a role in DNA repair. It cleaves phosphodiester bonds at apurinic or apyrimidinic (AP) sites, generating a 3'-hydroxyl group and a 5'-terminal sugar phosphate.</text>
</comment>
<keyword evidence="7" id="KW-0540">Nuclease</keyword>
<accession>A0A291IRM3</accession>
<keyword evidence="3 7" id="KW-0227">DNA damage</keyword>
<protein>
    <recommendedName>
        <fullName evidence="7">Probable endonuclease 4</fullName>
        <ecNumber evidence="7">3.1.21.2</ecNumber>
    </recommendedName>
    <alternativeName>
        <fullName evidence="7">Endodeoxyribonuclease IV</fullName>
    </alternativeName>
    <alternativeName>
        <fullName evidence="7">Endonuclease IV</fullName>
    </alternativeName>
</protein>
<comment type="similarity">
    <text evidence="1 7">Belongs to the AP endonuclease 2 family.</text>
</comment>
<feature type="binding site" evidence="7">
    <location>
        <position position="154"/>
    </location>
    <ligand>
        <name>Zn(2+)</name>
        <dbReference type="ChEBI" id="CHEBI:29105"/>
        <label>2</label>
    </ligand>
</feature>
<keyword evidence="7" id="KW-0255">Endonuclease</keyword>
<dbReference type="InterPro" id="IPR036237">
    <property type="entry name" value="Xyl_isomerase-like_sf"/>
</dbReference>
<keyword evidence="6 7" id="KW-0234">DNA repair</keyword>
<evidence type="ECO:0000256" key="6">
    <source>
        <dbReference type="ARBA" id="ARBA00023204"/>
    </source>
</evidence>
<evidence type="ECO:0000256" key="4">
    <source>
        <dbReference type="ARBA" id="ARBA00022801"/>
    </source>
</evidence>
<gene>
    <name evidence="7" type="primary">nfo</name>
    <name evidence="8" type="ORF">CP520_01300</name>
</gene>
<dbReference type="NCBIfam" id="TIGR00587">
    <property type="entry name" value="nfo"/>
    <property type="match status" value="1"/>
</dbReference>
<feature type="binding site" evidence="7">
    <location>
        <position position="223"/>
    </location>
    <ligand>
        <name>Zn(2+)</name>
        <dbReference type="ChEBI" id="CHEBI:29105"/>
        <label>2</label>
    </ligand>
</feature>
<dbReference type="EMBL" id="CP023668">
    <property type="protein sequence ID" value="ATG97394.1"/>
    <property type="molecule type" value="Genomic_DNA"/>
</dbReference>
<keyword evidence="4 7" id="KW-0378">Hydrolase</keyword>